<feature type="domain" description="Flagellar hook-associated protein 2 N-terminal" evidence="6">
    <location>
        <begin position="10"/>
        <end position="109"/>
    </location>
</feature>
<keyword evidence="5" id="KW-0964">Secreted</keyword>
<keyword evidence="4 5" id="KW-0975">Bacterial flagellum</keyword>
<dbReference type="GO" id="GO:0005576">
    <property type="term" value="C:extracellular region"/>
    <property type="evidence" value="ECO:0007669"/>
    <property type="project" value="UniProtKB-SubCell"/>
</dbReference>
<evidence type="ECO:0000256" key="2">
    <source>
        <dbReference type="ARBA" id="ARBA00011255"/>
    </source>
</evidence>
<keyword evidence="3 5" id="KW-0175">Coiled coil</keyword>
<evidence type="ECO:0000313" key="9">
    <source>
        <dbReference type="Proteomes" id="UP000628710"/>
    </source>
</evidence>
<evidence type="ECO:0000256" key="5">
    <source>
        <dbReference type="RuleBase" id="RU362066"/>
    </source>
</evidence>
<dbReference type="Pfam" id="PF07196">
    <property type="entry name" value="Flagellin_IN"/>
    <property type="match status" value="1"/>
</dbReference>
<feature type="coiled-coil region" evidence="5">
    <location>
        <begin position="395"/>
        <end position="422"/>
    </location>
</feature>
<dbReference type="InterPro" id="IPR010809">
    <property type="entry name" value="FliD_C"/>
</dbReference>
<keyword evidence="8" id="KW-0966">Cell projection</keyword>
<keyword evidence="8" id="KW-0969">Cilium</keyword>
<dbReference type="AlphaFoldDB" id="A0A934JTT2"/>
<organism evidence="8 9">
    <name type="scientific">Marinomonas transparens</name>
    <dbReference type="NCBI Taxonomy" id="2795388"/>
    <lineage>
        <taxon>Bacteria</taxon>
        <taxon>Pseudomonadati</taxon>
        <taxon>Pseudomonadota</taxon>
        <taxon>Gammaproteobacteria</taxon>
        <taxon>Oceanospirillales</taxon>
        <taxon>Oceanospirillaceae</taxon>
        <taxon>Marinomonas</taxon>
    </lineage>
</organism>
<dbReference type="InterPro" id="IPR003481">
    <property type="entry name" value="FliD_N"/>
</dbReference>
<feature type="domain" description="Flagellar hook-associated protein 2 C-terminal" evidence="7">
    <location>
        <begin position="224"/>
        <end position="439"/>
    </location>
</feature>
<dbReference type="PANTHER" id="PTHR30288">
    <property type="entry name" value="FLAGELLAR CAP/ASSEMBLY PROTEIN FLID"/>
    <property type="match status" value="1"/>
</dbReference>
<sequence>MAVGSLGAGSGLDLESLVTDMVSARRDTKVKLYQNKLEGYEAELSALGAVGSAIDNFNSFVTTLNDEELFRGRNTAINQSAGEEALSITADNTASNDTYSMQVDQLAKGSRLVSDKGLFTSGDEVVTSSGGELTLSAGDDEFTLEIEPETTLSQLREQINSAEDNFGVSANLLDDGSGHLYFTIASSKEGAGNTLEIDSSNLTLDSSALGGFFPGLHIPEGGEAQDAYIIVDGIKIRNDTNVFDKAIAGLSIEALEVSNKPAKVSVNYDKQTVQDTLQGFVGSYNELINVLKQSTAKGAALNGNSMVRQLRSALATDLMSNHAGGDSPFSSVFDVGIELLDNGTLSFDSSKFDRAVERDYDAVSSLFVGDNGLATSLDSLLDSYTGPGGMNNSLKDSVNRSIDSTEESLADYEERMTKYEASLRSRFTSLDTQLANMNAQGNYLNSMLENL</sequence>
<dbReference type="InterPro" id="IPR040026">
    <property type="entry name" value="FliD"/>
</dbReference>
<evidence type="ECO:0000259" key="6">
    <source>
        <dbReference type="Pfam" id="PF02465"/>
    </source>
</evidence>
<comment type="function">
    <text evidence="5">Required for morphogenesis and for the elongation of the flagellar filament by facilitating polymerization of the flagellin monomers at the tip of growing filament. Forms a capping structure, which prevents flagellin subunits (transported through the central channel of the flagellum) from leaking out without polymerization at the distal end.</text>
</comment>
<protein>
    <recommendedName>
        <fullName evidence="5">Flagellar hook-associated protein 2</fullName>
        <shortName evidence="5">HAP2</shortName>
    </recommendedName>
    <alternativeName>
        <fullName evidence="5">Flagellar cap protein</fullName>
    </alternativeName>
</protein>
<evidence type="ECO:0000259" key="7">
    <source>
        <dbReference type="Pfam" id="PF07195"/>
    </source>
</evidence>
<dbReference type="InterPro" id="IPR010810">
    <property type="entry name" value="Flagellin_hook_IN_motif"/>
</dbReference>
<comment type="caution">
    <text evidence="8">The sequence shown here is derived from an EMBL/GenBank/DDBJ whole genome shotgun (WGS) entry which is preliminary data.</text>
</comment>
<name>A0A934JTT2_9GAMM</name>
<gene>
    <name evidence="8" type="primary">fliD</name>
    <name evidence="8" type="ORF">I8J31_19230</name>
</gene>
<reference evidence="8" key="1">
    <citation type="submission" date="2020-12" db="EMBL/GenBank/DDBJ databases">
        <title>Marinomonas arctica sp. nov., a psychrotolerant bacterium isolated from the Arctic.</title>
        <authorList>
            <person name="Zhang Y."/>
        </authorList>
    </citation>
    <scope>NUCLEOTIDE SEQUENCE</scope>
    <source>
        <strain evidence="8">C1424</strain>
    </source>
</reference>
<comment type="subunit">
    <text evidence="2 5">Homopentamer.</text>
</comment>
<accession>A0A934JTT2</accession>
<keyword evidence="8" id="KW-0282">Flagellum</keyword>
<dbReference type="EMBL" id="JAEMNX010000032">
    <property type="protein sequence ID" value="MBJ7539808.1"/>
    <property type="molecule type" value="Genomic_DNA"/>
</dbReference>
<dbReference type="Proteomes" id="UP000628710">
    <property type="component" value="Unassembled WGS sequence"/>
</dbReference>
<evidence type="ECO:0000256" key="3">
    <source>
        <dbReference type="ARBA" id="ARBA00023054"/>
    </source>
</evidence>
<dbReference type="GO" id="GO:0009424">
    <property type="term" value="C:bacterial-type flagellum hook"/>
    <property type="evidence" value="ECO:0007669"/>
    <property type="project" value="UniProtKB-UniRule"/>
</dbReference>
<dbReference type="GO" id="GO:0007155">
    <property type="term" value="P:cell adhesion"/>
    <property type="evidence" value="ECO:0007669"/>
    <property type="project" value="InterPro"/>
</dbReference>
<evidence type="ECO:0000256" key="4">
    <source>
        <dbReference type="ARBA" id="ARBA00023143"/>
    </source>
</evidence>
<dbReference type="RefSeq" id="WP_199470202.1">
    <property type="nucleotide sequence ID" value="NZ_JAEMNX010000032.1"/>
</dbReference>
<dbReference type="GO" id="GO:0009421">
    <property type="term" value="C:bacterial-type flagellum filament cap"/>
    <property type="evidence" value="ECO:0007669"/>
    <property type="project" value="InterPro"/>
</dbReference>
<dbReference type="Pfam" id="PF02465">
    <property type="entry name" value="FliD_N"/>
    <property type="match status" value="1"/>
</dbReference>
<comment type="subcellular location">
    <subcellularLocation>
        <location evidence="5">Secreted</location>
    </subcellularLocation>
    <subcellularLocation>
        <location evidence="5">Bacterial flagellum</location>
    </subcellularLocation>
</comment>
<dbReference type="PANTHER" id="PTHR30288:SF0">
    <property type="entry name" value="FLAGELLAR HOOK-ASSOCIATED PROTEIN 2"/>
    <property type="match status" value="1"/>
</dbReference>
<proteinExistence type="inferred from homology"/>
<dbReference type="Pfam" id="PF07195">
    <property type="entry name" value="FliD_C"/>
    <property type="match status" value="1"/>
</dbReference>
<keyword evidence="9" id="KW-1185">Reference proteome</keyword>
<evidence type="ECO:0000256" key="1">
    <source>
        <dbReference type="ARBA" id="ARBA00009764"/>
    </source>
</evidence>
<evidence type="ECO:0000313" key="8">
    <source>
        <dbReference type="EMBL" id="MBJ7539808.1"/>
    </source>
</evidence>
<dbReference type="GO" id="GO:0071973">
    <property type="term" value="P:bacterial-type flagellum-dependent cell motility"/>
    <property type="evidence" value="ECO:0007669"/>
    <property type="project" value="TreeGrafter"/>
</dbReference>
<comment type="similarity">
    <text evidence="1 5">Belongs to the FliD family.</text>
</comment>